<keyword evidence="6" id="KW-1185">Reference proteome</keyword>
<dbReference type="InterPro" id="IPR002885">
    <property type="entry name" value="PPR_rpt"/>
</dbReference>
<reference evidence="5 6" key="1">
    <citation type="submission" date="2021-02" db="EMBL/GenBank/DDBJ databases">
        <title>Plant Genome Project.</title>
        <authorList>
            <person name="Zhang R.-G."/>
        </authorList>
    </citation>
    <scope>NUCLEOTIDE SEQUENCE [LARGE SCALE GENOMIC DNA]</scope>
    <source>
        <tissue evidence="5">Leaves</tissue>
    </source>
</reference>
<comment type="caution">
    <text evidence="5">The sequence shown here is derived from an EMBL/GenBank/DDBJ whole genome shotgun (WGS) entry which is preliminary data.</text>
</comment>
<dbReference type="PANTHER" id="PTHR47926">
    <property type="entry name" value="PENTATRICOPEPTIDE REPEAT-CONTAINING PROTEIN"/>
    <property type="match status" value="1"/>
</dbReference>
<feature type="repeat" description="PPR" evidence="3">
    <location>
        <begin position="233"/>
        <end position="267"/>
    </location>
</feature>
<keyword evidence="2" id="KW-0677">Repeat</keyword>
<dbReference type="InterPro" id="IPR046960">
    <property type="entry name" value="PPR_At4g14850-like_plant"/>
</dbReference>
<dbReference type="InterPro" id="IPR046848">
    <property type="entry name" value="E_motif"/>
</dbReference>
<dbReference type="SUPFAM" id="SSF48452">
    <property type="entry name" value="TPR-like"/>
    <property type="match status" value="1"/>
</dbReference>
<evidence type="ECO:0000313" key="5">
    <source>
        <dbReference type="EMBL" id="KAH7548323.1"/>
    </source>
</evidence>
<dbReference type="PROSITE" id="PS51375">
    <property type="entry name" value="PPR"/>
    <property type="match status" value="4"/>
</dbReference>
<feature type="repeat" description="PPR" evidence="3">
    <location>
        <begin position="335"/>
        <end position="369"/>
    </location>
</feature>
<proteinExistence type="inferred from homology"/>
<feature type="repeat" description="PPR" evidence="3">
    <location>
        <begin position="171"/>
        <end position="201"/>
    </location>
</feature>
<dbReference type="Pfam" id="PF01535">
    <property type="entry name" value="PPR"/>
    <property type="match status" value="6"/>
</dbReference>
<feature type="repeat" description="PPR" evidence="3">
    <location>
        <begin position="202"/>
        <end position="232"/>
    </location>
</feature>
<evidence type="ECO:0000256" key="2">
    <source>
        <dbReference type="ARBA" id="ARBA00022737"/>
    </source>
</evidence>
<protein>
    <recommendedName>
        <fullName evidence="4">DYW domain-containing protein</fullName>
    </recommendedName>
</protein>
<evidence type="ECO:0000259" key="4">
    <source>
        <dbReference type="Pfam" id="PF14432"/>
    </source>
</evidence>
<evidence type="ECO:0000256" key="3">
    <source>
        <dbReference type="PROSITE-ProRule" id="PRU00708"/>
    </source>
</evidence>
<dbReference type="Proteomes" id="UP000827721">
    <property type="component" value="Unassembled WGS sequence"/>
</dbReference>
<dbReference type="Pfam" id="PF13041">
    <property type="entry name" value="PPR_2"/>
    <property type="match status" value="2"/>
</dbReference>
<feature type="domain" description="DYW" evidence="4">
    <location>
        <begin position="551"/>
        <end position="643"/>
    </location>
</feature>
<dbReference type="EMBL" id="JAFEMO010000014">
    <property type="protein sequence ID" value="KAH7548323.1"/>
    <property type="molecule type" value="Genomic_DNA"/>
</dbReference>
<name>A0ABQ8H4X0_9ROSI</name>
<dbReference type="InterPro" id="IPR011990">
    <property type="entry name" value="TPR-like_helical_dom_sf"/>
</dbReference>
<dbReference type="Gene3D" id="1.25.40.10">
    <property type="entry name" value="Tetratricopeptide repeat domain"/>
    <property type="match status" value="4"/>
</dbReference>
<dbReference type="NCBIfam" id="TIGR00756">
    <property type="entry name" value="PPR"/>
    <property type="match status" value="6"/>
</dbReference>
<gene>
    <name evidence="5" type="ORF">JRO89_XS14G0102200</name>
</gene>
<dbReference type="PANTHER" id="PTHR47926:SF411">
    <property type="entry name" value="PENTATRICOPEPTIDE REPEAT-CONTAINING PROTEIN"/>
    <property type="match status" value="1"/>
</dbReference>
<dbReference type="Pfam" id="PF14432">
    <property type="entry name" value="DYW_deaminase"/>
    <property type="match status" value="1"/>
</dbReference>
<comment type="similarity">
    <text evidence="1">Belongs to the PPR family. PCMP-H subfamily.</text>
</comment>
<accession>A0ABQ8H4X0</accession>
<evidence type="ECO:0000256" key="1">
    <source>
        <dbReference type="ARBA" id="ARBA00006643"/>
    </source>
</evidence>
<sequence length="643" mass="72969">MNQQRCLYLLNYCKTLKAVNHIHACLLKTGLFSDPFIFGKLILHCSVTISDSLDYATRLFLHYPNPDVFMYNTIIRGFSESQRPQNSITTYIEMRRESSLFAAPDSFTFAFLLKAAANYGSLRTGKQLHCQALVHGLAGHLFVGTTLISMYGECGRVEFSMKVFDEMREPNVVAWNAAVSACFRGGDLESCERLFDRMPFKDSTSWNLMLAGYAKAGEVEMARKVFSEMEVKDDVSWSSMITALAQNGCFDEVFGVFMDLRRLGMRPNEVSLTGVLSACAQAGAFEFGRVVHGFVEKSGFSWIISVNNTLIDMYSKCGNLDMARLVLKKMPQKKSIVSWTSMLAGLAMHGHGEEAIQLLHEMEESGIKPDRITFISVLYACSHAGLIEQGHECFWKMKNVYNIEPSIEHYGCMVDLYGRAGELRKAYEFVCQMPIPPNDIIWRTLLGACSMHGNVELAEQVKERLSELDPTDSGDHVLLSNVYAIAGKWNNVETVRRSMTYQRIKKIAGWSMIEVDKIMYTFVAGEKQNDITKEAYNKLREIMLRLRVEGGYVAEVGRVLHDIEDEEKEDSVTKHSEKLAVAFGMARLCKGRVIRIVKNLRICRDCHTVMKLISKVYESEIVVRDRSRFHNFKDGSCSCRNYW</sequence>
<evidence type="ECO:0000313" key="6">
    <source>
        <dbReference type="Proteomes" id="UP000827721"/>
    </source>
</evidence>
<organism evidence="5 6">
    <name type="scientific">Xanthoceras sorbifolium</name>
    <dbReference type="NCBI Taxonomy" id="99658"/>
    <lineage>
        <taxon>Eukaryota</taxon>
        <taxon>Viridiplantae</taxon>
        <taxon>Streptophyta</taxon>
        <taxon>Embryophyta</taxon>
        <taxon>Tracheophyta</taxon>
        <taxon>Spermatophyta</taxon>
        <taxon>Magnoliopsida</taxon>
        <taxon>eudicotyledons</taxon>
        <taxon>Gunneridae</taxon>
        <taxon>Pentapetalae</taxon>
        <taxon>rosids</taxon>
        <taxon>malvids</taxon>
        <taxon>Sapindales</taxon>
        <taxon>Sapindaceae</taxon>
        <taxon>Xanthoceroideae</taxon>
        <taxon>Xanthoceras</taxon>
    </lineage>
</organism>
<dbReference type="Pfam" id="PF20431">
    <property type="entry name" value="E_motif"/>
    <property type="match status" value="1"/>
</dbReference>
<dbReference type="InterPro" id="IPR032867">
    <property type="entry name" value="DYW_dom"/>
</dbReference>